<dbReference type="RefSeq" id="WP_189056223.1">
    <property type="nucleotide sequence ID" value="NZ_BMMK01000007.1"/>
</dbReference>
<name>A0A8J3CCT8_9PSEU</name>
<protein>
    <submittedName>
        <fullName evidence="1">Uncharacterized protein</fullName>
    </submittedName>
</protein>
<organism evidence="1 2">
    <name type="scientific">Longimycelium tulufanense</name>
    <dbReference type="NCBI Taxonomy" id="907463"/>
    <lineage>
        <taxon>Bacteria</taxon>
        <taxon>Bacillati</taxon>
        <taxon>Actinomycetota</taxon>
        <taxon>Actinomycetes</taxon>
        <taxon>Pseudonocardiales</taxon>
        <taxon>Pseudonocardiaceae</taxon>
        <taxon>Longimycelium</taxon>
    </lineage>
</organism>
<evidence type="ECO:0000313" key="1">
    <source>
        <dbReference type="EMBL" id="GGM48995.1"/>
    </source>
</evidence>
<accession>A0A8J3CCT8</accession>
<dbReference type="EMBL" id="BMMK01000007">
    <property type="protein sequence ID" value="GGM48995.1"/>
    <property type="molecule type" value="Genomic_DNA"/>
</dbReference>
<comment type="caution">
    <text evidence="1">The sequence shown here is derived from an EMBL/GenBank/DDBJ whole genome shotgun (WGS) entry which is preliminary data.</text>
</comment>
<reference evidence="1" key="1">
    <citation type="journal article" date="2014" name="Int. J. Syst. Evol. Microbiol.">
        <title>Complete genome sequence of Corynebacterium casei LMG S-19264T (=DSM 44701T), isolated from a smear-ripened cheese.</title>
        <authorList>
            <consortium name="US DOE Joint Genome Institute (JGI-PGF)"/>
            <person name="Walter F."/>
            <person name="Albersmeier A."/>
            <person name="Kalinowski J."/>
            <person name="Ruckert C."/>
        </authorList>
    </citation>
    <scope>NUCLEOTIDE SEQUENCE</scope>
    <source>
        <strain evidence="1">CGMCC 4.5737</strain>
    </source>
</reference>
<sequence>MRARAREAAPAGAGRITLPAPGARFTHTHAVDPERFVKRSPESACGWPYRISLLVSHLAATDVISEDEAWTWRLR</sequence>
<reference evidence="1" key="2">
    <citation type="submission" date="2020-09" db="EMBL/GenBank/DDBJ databases">
        <authorList>
            <person name="Sun Q."/>
            <person name="Zhou Y."/>
        </authorList>
    </citation>
    <scope>NUCLEOTIDE SEQUENCE</scope>
    <source>
        <strain evidence="1">CGMCC 4.5737</strain>
    </source>
</reference>
<evidence type="ECO:0000313" key="2">
    <source>
        <dbReference type="Proteomes" id="UP000637578"/>
    </source>
</evidence>
<keyword evidence="2" id="KW-1185">Reference proteome</keyword>
<dbReference type="AlphaFoldDB" id="A0A8J3CCT8"/>
<proteinExistence type="predicted"/>
<dbReference type="Proteomes" id="UP000637578">
    <property type="component" value="Unassembled WGS sequence"/>
</dbReference>
<gene>
    <name evidence="1" type="ORF">GCM10012275_19860</name>
</gene>